<dbReference type="AlphaFoldDB" id="A0A4V4LGF3"/>
<keyword evidence="1" id="KW-0732">Signal</keyword>
<feature type="signal peptide" evidence="1">
    <location>
        <begin position="1"/>
        <end position="16"/>
    </location>
</feature>
<proteinExistence type="predicted"/>
<dbReference type="EMBL" id="QZBU01002144">
    <property type="protein sequence ID" value="TIA43557.1"/>
    <property type="molecule type" value="Genomic_DNA"/>
</dbReference>
<feature type="chain" id="PRO_5020735313" description="Secreted protein" evidence="1">
    <location>
        <begin position="17"/>
        <end position="76"/>
    </location>
</feature>
<evidence type="ECO:0000256" key="1">
    <source>
        <dbReference type="SAM" id="SignalP"/>
    </source>
</evidence>
<evidence type="ECO:0000313" key="3">
    <source>
        <dbReference type="Proteomes" id="UP000304947"/>
    </source>
</evidence>
<comment type="caution">
    <text evidence="2">The sequence shown here is derived from an EMBL/GenBank/DDBJ whole genome shotgun (WGS) entry which is preliminary data.</text>
</comment>
<reference evidence="2 3" key="1">
    <citation type="submission" date="2018-10" db="EMBL/GenBank/DDBJ databases">
        <title>Fifty Aureobasidium pullulans genomes reveal a recombining polyextremotolerant generalist.</title>
        <authorList>
            <person name="Gostincar C."/>
            <person name="Turk M."/>
            <person name="Zajc J."/>
            <person name="Gunde-Cimerman N."/>
        </authorList>
    </citation>
    <scope>NUCLEOTIDE SEQUENCE [LARGE SCALE GENOMIC DNA]</scope>
    <source>
        <strain evidence="2 3">EXF-3380</strain>
    </source>
</reference>
<organism evidence="2 3">
    <name type="scientific">Aureobasidium pullulans</name>
    <name type="common">Black yeast</name>
    <name type="synonym">Pullularia pullulans</name>
    <dbReference type="NCBI Taxonomy" id="5580"/>
    <lineage>
        <taxon>Eukaryota</taxon>
        <taxon>Fungi</taxon>
        <taxon>Dikarya</taxon>
        <taxon>Ascomycota</taxon>
        <taxon>Pezizomycotina</taxon>
        <taxon>Dothideomycetes</taxon>
        <taxon>Dothideomycetidae</taxon>
        <taxon>Dothideales</taxon>
        <taxon>Saccotheciaceae</taxon>
        <taxon>Aureobasidium</taxon>
    </lineage>
</organism>
<gene>
    <name evidence="2" type="ORF">D6C83_06103</name>
</gene>
<evidence type="ECO:0000313" key="2">
    <source>
        <dbReference type="EMBL" id="TIA43557.1"/>
    </source>
</evidence>
<evidence type="ECO:0008006" key="4">
    <source>
        <dbReference type="Google" id="ProtNLM"/>
    </source>
</evidence>
<name>A0A4V4LGF3_AURPU</name>
<accession>A0A4V4LGF3</accession>
<sequence length="76" mass="8215">MEIPAVLLAVIVVVACQDIGQPYCRLYGRKFVPALHNTCVMLQGIMTVLSTVSSPGVTIPQCAQIMLSQHVFPTSQ</sequence>
<protein>
    <recommendedName>
        <fullName evidence="4">Secreted protein</fullName>
    </recommendedName>
</protein>
<dbReference type="Proteomes" id="UP000304947">
    <property type="component" value="Unassembled WGS sequence"/>
</dbReference>